<dbReference type="OrthoDB" id="1651171at2"/>
<keyword evidence="2" id="KW-1185">Reference proteome</keyword>
<accession>N2AC49</accession>
<name>N2AC49_9FIRM</name>
<dbReference type="eggNOG" id="ENOG5033WG7">
    <property type="taxonomic scope" value="Bacteria"/>
</dbReference>
<dbReference type="HOGENOM" id="CLU_177650_0_0_9"/>
<proteinExistence type="predicted"/>
<evidence type="ECO:0000313" key="1">
    <source>
        <dbReference type="EMBL" id="EMZ21984.1"/>
    </source>
</evidence>
<organism evidence="1 2">
    <name type="scientific">Eubacterium plexicaudatum ASF492</name>
    <dbReference type="NCBI Taxonomy" id="1235802"/>
    <lineage>
        <taxon>Bacteria</taxon>
        <taxon>Bacillati</taxon>
        <taxon>Bacillota</taxon>
        <taxon>Clostridia</taxon>
        <taxon>Eubacteriales</taxon>
        <taxon>Eubacteriaceae</taxon>
        <taxon>Eubacterium</taxon>
    </lineage>
</organism>
<dbReference type="EMBL" id="AQFT01000124">
    <property type="protein sequence ID" value="EMZ21984.1"/>
    <property type="molecule type" value="Genomic_DNA"/>
</dbReference>
<comment type="caution">
    <text evidence="1">The sequence shown here is derived from an EMBL/GenBank/DDBJ whole genome shotgun (WGS) entry which is preliminary data.</text>
</comment>
<dbReference type="PATRIC" id="fig|1235802.3.peg.4315"/>
<dbReference type="InterPro" id="IPR046726">
    <property type="entry name" value="DUF6618"/>
</dbReference>
<sequence>MNYTCILKSSSRRETWTGEIILLGGGNGWYEAEINGRGTYFHILAGRHKYGNYLCIPNHDVGCELSDFSDIFWNEGRIGSLMRKVDAVTVATGLVHLPALAARQMKN</sequence>
<dbReference type="Proteomes" id="UP000012589">
    <property type="component" value="Unassembled WGS sequence"/>
</dbReference>
<gene>
    <name evidence="1" type="ORF">C823_04071</name>
</gene>
<protein>
    <submittedName>
        <fullName evidence="1">Uncharacterized protein</fullName>
    </submittedName>
</protein>
<evidence type="ECO:0000313" key="2">
    <source>
        <dbReference type="Proteomes" id="UP000012589"/>
    </source>
</evidence>
<dbReference type="Pfam" id="PF20323">
    <property type="entry name" value="DUF6618"/>
    <property type="match status" value="1"/>
</dbReference>
<dbReference type="AlphaFoldDB" id="N2AC49"/>
<reference evidence="1 2" key="1">
    <citation type="journal article" date="2014" name="Genome Announc.">
        <title>Draft genome sequences of the altered schaedler flora, a defined bacterial community from gnotobiotic mice.</title>
        <authorList>
            <person name="Wannemuehler M.J."/>
            <person name="Overstreet A.M."/>
            <person name="Ward D.V."/>
            <person name="Phillips G.J."/>
        </authorList>
    </citation>
    <scope>NUCLEOTIDE SEQUENCE [LARGE SCALE GENOMIC DNA]</scope>
    <source>
        <strain evidence="1 2">ASF492</strain>
    </source>
</reference>